<dbReference type="KEGG" id="pden:F1C79_27990"/>
<organism evidence="1 2">
    <name type="scientific">Pseudomonas denitrificans</name>
    <dbReference type="NCBI Taxonomy" id="43306"/>
    <lineage>
        <taxon>Bacteria</taxon>
        <taxon>Pseudomonadati</taxon>
        <taxon>Pseudomonadota</taxon>
        <taxon>Gammaproteobacteria</taxon>
        <taxon>Pseudomonadales</taxon>
        <taxon>Pseudomonadaceae</taxon>
        <taxon>Halopseudomonas</taxon>
    </lineage>
</organism>
<protein>
    <submittedName>
        <fullName evidence="1">Uncharacterized protein</fullName>
    </submittedName>
</protein>
<gene>
    <name evidence="1" type="ORF">F1C79_27990</name>
</gene>
<name>A0A9X7R739_PSEDE</name>
<evidence type="ECO:0000313" key="1">
    <source>
        <dbReference type="EMBL" id="QEY75159.1"/>
    </source>
</evidence>
<dbReference type="Proteomes" id="UP000326659">
    <property type="component" value="Chromosome"/>
</dbReference>
<evidence type="ECO:0000313" key="2">
    <source>
        <dbReference type="Proteomes" id="UP000326659"/>
    </source>
</evidence>
<dbReference type="AlphaFoldDB" id="A0A9X7R739"/>
<keyword evidence="2" id="KW-1185">Reference proteome</keyword>
<sequence length="396" mass="39938">MQRFINNWEAALVEALDAGDGVLRVATELAARLVGLGGDDFYLLTLVQTDTGGQEVAWEIVKATAVTGEQVSITRAQEGTAALGLPAGASVSARLTAGSLGALLAQLPTGVQLVPSGGSPGQMLSPTSGGGRAWVTPPGGGSGGFLSRENYATQVYNGALGLAAPLAIYATEGLGALIRTTMNNALQAALAWVTSSITSVPVAVGPVTIQPGDAQSGLARSANGVSISTGTSAGGSVNVQAAASGLFAAADIQDGSYVQMGVRPGALSGGAQQYALEVNLSLAPFEAIRFGYGSDYSESVWSLYWLDNEGGEQSLETGEAVSTAFMSLLRIEVSGSDMLCKVGATTIHTIPLGDLQLNEESAAQFGVGIDLYKTAGTTPAIVTLGDPAGQISLAPA</sequence>
<dbReference type="RefSeq" id="WP_151189234.1">
    <property type="nucleotide sequence ID" value="NZ_CP043626.1"/>
</dbReference>
<dbReference type="OrthoDB" id="7017234at2"/>
<proteinExistence type="predicted"/>
<reference evidence="1 2" key="1">
    <citation type="submission" date="2019-09" db="EMBL/GenBank/DDBJ databases">
        <title>Prosopis cineraria nodule microbiome.</title>
        <authorList>
            <person name="Chaluvadi S.R."/>
            <person name="Ali R."/>
            <person name="Wang X."/>
        </authorList>
    </citation>
    <scope>NUCLEOTIDE SEQUENCE [LARGE SCALE GENOMIC DNA]</scope>
    <source>
        <strain evidence="1 2">BG1</strain>
    </source>
</reference>
<dbReference type="EMBL" id="CP043626">
    <property type="protein sequence ID" value="QEY75159.1"/>
    <property type="molecule type" value="Genomic_DNA"/>
</dbReference>
<accession>A0A9X7R739</accession>